<dbReference type="Pfam" id="PF13563">
    <property type="entry name" value="2_5_RNA_ligase2"/>
    <property type="match status" value="1"/>
</dbReference>
<dbReference type="InterPro" id="IPR009097">
    <property type="entry name" value="Cyclic_Pdiesterase"/>
</dbReference>
<name>A0A815W5Z6_9BILA</name>
<protein>
    <recommendedName>
        <fullName evidence="3">2'-5' RNA ligase family protein</fullName>
    </recommendedName>
</protein>
<comment type="caution">
    <text evidence="1">The sequence shown here is derived from an EMBL/GenBank/DDBJ whole genome shotgun (WGS) entry which is preliminary data.</text>
</comment>
<accession>A0A815W5Z6</accession>
<dbReference type="AlphaFoldDB" id="A0A815W5Z6"/>
<dbReference type="PANTHER" id="PTHR37474">
    <property type="entry name" value="RNA LIGASE/CYCLIC NUCLEOTIDE PHOSPHODIESTERASE"/>
    <property type="match status" value="1"/>
</dbReference>
<sequence>RSALVILPTINQWSIINSYRQEYDPSFNRWPPHINLLWPFFDLIDFQDDQENILLPLRLLLSQYQSFSIEINQIDSFIENNVSFMKLNQQSAIYIKQLYEQLIQLFPQCLKNNRYSYNPSMIIAQFDNQEKLDQAKSSLGKLLKNNNSISL</sequence>
<gene>
    <name evidence="1" type="ORF">ZHD862_LOCUS39015</name>
</gene>
<proteinExistence type="predicted"/>
<organism evidence="1 2">
    <name type="scientific">Rotaria sordida</name>
    <dbReference type="NCBI Taxonomy" id="392033"/>
    <lineage>
        <taxon>Eukaryota</taxon>
        <taxon>Metazoa</taxon>
        <taxon>Spiralia</taxon>
        <taxon>Gnathifera</taxon>
        <taxon>Rotifera</taxon>
        <taxon>Eurotatoria</taxon>
        <taxon>Bdelloidea</taxon>
        <taxon>Philodinida</taxon>
        <taxon>Philodinidae</taxon>
        <taxon>Rotaria</taxon>
    </lineage>
</organism>
<evidence type="ECO:0000313" key="2">
    <source>
        <dbReference type="Proteomes" id="UP000663864"/>
    </source>
</evidence>
<dbReference type="EMBL" id="CAJNOT010012840">
    <property type="protein sequence ID" value="CAF1539075.1"/>
    <property type="molecule type" value="Genomic_DNA"/>
</dbReference>
<dbReference type="PANTHER" id="PTHR37474:SF1">
    <property type="entry name" value="2'-5' RNA LIGASE FAMILY PROTEIN"/>
    <property type="match status" value="1"/>
</dbReference>
<evidence type="ECO:0008006" key="3">
    <source>
        <dbReference type="Google" id="ProtNLM"/>
    </source>
</evidence>
<dbReference type="Gene3D" id="3.90.1140.10">
    <property type="entry name" value="Cyclic phosphodiesterase"/>
    <property type="match status" value="1"/>
</dbReference>
<dbReference type="SUPFAM" id="SSF55144">
    <property type="entry name" value="LigT-like"/>
    <property type="match status" value="1"/>
</dbReference>
<feature type="non-terminal residue" evidence="1">
    <location>
        <position position="1"/>
    </location>
</feature>
<evidence type="ECO:0000313" key="1">
    <source>
        <dbReference type="EMBL" id="CAF1539075.1"/>
    </source>
</evidence>
<dbReference type="Proteomes" id="UP000663864">
    <property type="component" value="Unassembled WGS sequence"/>
</dbReference>
<reference evidence="1" key="1">
    <citation type="submission" date="2021-02" db="EMBL/GenBank/DDBJ databases">
        <authorList>
            <person name="Nowell W R."/>
        </authorList>
    </citation>
    <scope>NUCLEOTIDE SEQUENCE</scope>
</reference>